<sequence length="456" mass="53354">MELDPETEGLLDLTNKGNGPRSKENGSEDDDDIQDWSIVASVSKRGQKDFEPLVCDDESQDLSAYDSDALNASRNMMFSALSKSRGTIVTLDNMNRSTIYINIRNTNDIFMPKARGKFLESMGHIDRRIVCHFNYEEALYLVERGTCLARLFDIDEEKNAKYQRMLPLTLEAVYSLLIHDQEQLDRYLVYSILKRNGYIVRRHDEFDHAISSKSLYNNQKVIKDYNISNQKKITRKAIQPHPILNPSLWTNLLVSFSNWIGIPLPVKFLGSYFNFFTYLSWKLRGLRDHNNTVHRMKKAHVHNYYISFNVWKPMVNFKKKSPPLPDFQIVVVKAWAEFPRYQDIKHLIKRSGINPENFHRRINHHTQKISHISSEWDYSRGINIHNLKYNEQSITFAIVDNGIVNFANLSDCCFAQEGACWRDYWSFPRKRRGKGRRKKSDKMKSKTTRKIAPAKQ</sequence>
<dbReference type="GO" id="GO:0000379">
    <property type="term" value="P:tRNA-type intron splice site recognition and cleavage"/>
    <property type="evidence" value="ECO:0007669"/>
    <property type="project" value="TreeGrafter"/>
</dbReference>
<accession>A0A7D9H032</accession>
<dbReference type="GO" id="GO:0000214">
    <property type="term" value="C:tRNA-intron endonuclease complex"/>
    <property type="evidence" value="ECO:0007669"/>
    <property type="project" value="TreeGrafter"/>
</dbReference>
<feature type="domain" description="tRNA-splicing endonuclease subunit Sen54 N-terminal" evidence="4">
    <location>
        <begin position="78"/>
        <end position="147"/>
    </location>
</feature>
<evidence type="ECO:0000259" key="4">
    <source>
        <dbReference type="Pfam" id="PF12928"/>
    </source>
</evidence>
<dbReference type="Pfam" id="PF12928">
    <property type="entry name" value="tRNA_int_end_N2"/>
    <property type="match status" value="1"/>
</dbReference>
<feature type="region of interest" description="Disordered" evidence="3">
    <location>
        <begin position="430"/>
        <end position="456"/>
    </location>
</feature>
<dbReference type="InterPro" id="IPR024336">
    <property type="entry name" value="tRNA_splic_suSen54_N"/>
</dbReference>
<comment type="similarity">
    <text evidence="1">Belongs to the SEN54 family.</text>
</comment>
<dbReference type="InterPro" id="IPR024337">
    <property type="entry name" value="tRNA_splic_suSen54"/>
</dbReference>
<keyword evidence="2" id="KW-0819">tRNA processing</keyword>
<keyword evidence="6" id="KW-1185">Reference proteome</keyword>
<evidence type="ECO:0000313" key="6">
    <source>
        <dbReference type="Proteomes" id="UP000478008"/>
    </source>
</evidence>
<gene>
    <name evidence="5" type="ORF">DEBR0S3_05644G</name>
</gene>
<protein>
    <submittedName>
        <fullName evidence="5">DEBR0S3_05644g1_1</fullName>
    </submittedName>
</protein>
<dbReference type="PANTHER" id="PTHR21027:SF1">
    <property type="entry name" value="TRNA-SPLICING ENDONUCLEASE SUBUNIT SEN54"/>
    <property type="match status" value="1"/>
</dbReference>
<evidence type="ECO:0000256" key="3">
    <source>
        <dbReference type="SAM" id="MobiDB-lite"/>
    </source>
</evidence>
<evidence type="ECO:0000256" key="1">
    <source>
        <dbReference type="ARBA" id="ARBA00005736"/>
    </source>
</evidence>
<dbReference type="PANTHER" id="PTHR21027">
    <property type="entry name" value="TRNA-SPLICING ENDONUCLEASE SUBUNIT SEN54"/>
    <property type="match status" value="1"/>
</dbReference>
<proteinExistence type="inferred from homology"/>
<name>A0A7D9H032_DEKBR</name>
<evidence type="ECO:0000256" key="2">
    <source>
        <dbReference type="ARBA" id="ARBA00022694"/>
    </source>
</evidence>
<dbReference type="EMBL" id="CABFWN010000003">
    <property type="protein sequence ID" value="VUG18240.1"/>
    <property type="molecule type" value="Genomic_DNA"/>
</dbReference>
<organism evidence="5 6">
    <name type="scientific">Dekkera bruxellensis</name>
    <name type="common">Brettanomyces custersii</name>
    <dbReference type="NCBI Taxonomy" id="5007"/>
    <lineage>
        <taxon>Eukaryota</taxon>
        <taxon>Fungi</taxon>
        <taxon>Dikarya</taxon>
        <taxon>Ascomycota</taxon>
        <taxon>Saccharomycotina</taxon>
        <taxon>Pichiomycetes</taxon>
        <taxon>Pichiales</taxon>
        <taxon>Pichiaceae</taxon>
        <taxon>Brettanomyces</taxon>
    </lineage>
</organism>
<dbReference type="AlphaFoldDB" id="A0A7D9H032"/>
<evidence type="ECO:0000313" key="5">
    <source>
        <dbReference type="EMBL" id="VUG18240.1"/>
    </source>
</evidence>
<feature type="region of interest" description="Disordered" evidence="3">
    <location>
        <begin position="1"/>
        <end position="35"/>
    </location>
</feature>
<dbReference type="Proteomes" id="UP000478008">
    <property type="component" value="Unassembled WGS sequence"/>
</dbReference>
<reference evidence="5 6" key="1">
    <citation type="submission" date="2019-07" db="EMBL/GenBank/DDBJ databases">
        <authorList>
            <person name="Friedrich A."/>
            <person name="Schacherer J."/>
        </authorList>
    </citation>
    <scope>NUCLEOTIDE SEQUENCE [LARGE SCALE GENOMIC DNA]</scope>
</reference>
<feature type="compositionally biased region" description="Basic residues" evidence="3">
    <location>
        <begin position="430"/>
        <end position="449"/>
    </location>
</feature>